<dbReference type="GO" id="GO:0008658">
    <property type="term" value="F:penicillin binding"/>
    <property type="evidence" value="ECO:0007669"/>
    <property type="project" value="InterPro"/>
</dbReference>
<evidence type="ECO:0000256" key="3">
    <source>
        <dbReference type="ARBA" id="ARBA00022676"/>
    </source>
</evidence>
<keyword evidence="2" id="KW-0645">Protease</keyword>
<dbReference type="Pfam" id="PF00905">
    <property type="entry name" value="Transpeptidase"/>
    <property type="match status" value="1"/>
</dbReference>
<sequence>MSAQNQKASGIIGALAGMLGLSALAGVLVTVMVTPALAVTGMAASNTIGIFEGLPEYIRIDEQSQRNTLWAQKTSDPDDGYTRIATVYYQNREEAGWDDVSQYIKDAVLAGEDRRFYEHNGVDVQSIVRAAIGNVASGDIESGASTLTMQLVKNLFINEALQLDSEEEQLEAIRAAQETSLERKLKEAKLAIGLEKQYTKNEILLAYLNIAGFGGNTYGIEAAAQEYFGVPASDVTIAQAASLIAIVQQPGARSLKSPENYAANQGRRDFILNEMLDEGYITAAEHREAIDQPVDEEFVNPSPPSNGCMAGHRYAKFFCDFVVENVDNLESLGATVDDRRDAWRLGGLDVYTTLNLSLQKVAQDEVWRYVPRDETRLELGGTAVSVETDTGRIITMAQNKVFDNTLEGGGRSTTAVNFNTDQPYGGSQGFQTGSTYKVFALLEWLKQGHGLNEYVDSSVRTFNQASFTDTCVGGWGGPWTPKNDAPAAPAMSAYRATTDSVNTAFVAIAQQLDLCGIRQTAESIGVHRADGAPLETNPSSVLGTNYIAPMTMAAAFAAIANDGRYCEPVAVDRIVTRDGEELPGQSPDCRQGIDPEVAAAAAYAMQGVMSGGTGVASNPRDGVPIIGKTGTTDGSQQTWVVGATREVGTAVWVGNILGDFPMRNYPSGGSLRHLIFQPLMAAVNGQYGGGSFPDPPGRLLTGSGVELPDVRGETEENARSLLEGLGFGFEVSGRVDSDLEEGRVASMSIAPGTLLARGVIVKVETSRGNLIELPDVSSGGYTFEEARDILVDAGFTNVSESCSEIPPVEEGGDPLMDGIVTGQNPSGGSKVKYEKSITLTVSRLDCS</sequence>
<accession>A0A9E5MIE1</accession>
<protein>
    <submittedName>
        <fullName evidence="10">PASTA domain-containing protein</fullName>
    </submittedName>
</protein>
<dbReference type="InterPro" id="IPR005543">
    <property type="entry name" value="PASTA_dom"/>
</dbReference>
<dbReference type="InterPro" id="IPR023346">
    <property type="entry name" value="Lysozyme-like_dom_sf"/>
</dbReference>
<dbReference type="SUPFAM" id="SSF53955">
    <property type="entry name" value="Lysozyme-like"/>
    <property type="match status" value="1"/>
</dbReference>
<organism evidence="10 11">
    <name type="scientific">Microcella pacifica</name>
    <dbReference type="NCBI Taxonomy" id="2591847"/>
    <lineage>
        <taxon>Bacteria</taxon>
        <taxon>Bacillati</taxon>
        <taxon>Actinomycetota</taxon>
        <taxon>Actinomycetes</taxon>
        <taxon>Micrococcales</taxon>
        <taxon>Microbacteriaceae</taxon>
        <taxon>Microcella</taxon>
    </lineage>
</organism>
<dbReference type="Pfam" id="PF00912">
    <property type="entry name" value="Transgly"/>
    <property type="match status" value="1"/>
</dbReference>
<dbReference type="GO" id="GO:0008955">
    <property type="term" value="F:peptidoglycan glycosyltransferase activity"/>
    <property type="evidence" value="ECO:0007669"/>
    <property type="project" value="UniProtKB-EC"/>
</dbReference>
<dbReference type="RefSeq" id="WP_152583905.1">
    <property type="nucleotide sequence ID" value="NZ_VIKT02000017.1"/>
</dbReference>
<gene>
    <name evidence="10" type="ORF">FK219_010055</name>
</gene>
<keyword evidence="5" id="KW-0378">Hydrolase</keyword>
<dbReference type="GO" id="GO:0006508">
    <property type="term" value="P:proteolysis"/>
    <property type="evidence" value="ECO:0007669"/>
    <property type="project" value="UniProtKB-KW"/>
</dbReference>
<evidence type="ECO:0000256" key="2">
    <source>
        <dbReference type="ARBA" id="ARBA00022670"/>
    </source>
</evidence>
<dbReference type="Proteomes" id="UP000818266">
    <property type="component" value="Unassembled WGS sequence"/>
</dbReference>
<proteinExistence type="predicted"/>
<keyword evidence="3" id="KW-0328">Glycosyltransferase</keyword>
<feature type="domain" description="PASTA" evidence="9">
    <location>
        <begin position="701"/>
        <end position="767"/>
    </location>
</feature>
<evidence type="ECO:0000256" key="6">
    <source>
        <dbReference type="ARBA" id="ARBA00023268"/>
    </source>
</evidence>
<dbReference type="AlphaFoldDB" id="A0A9E5MIE1"/>
<keyword evidence="6" id="KW-0511">Multifunctional enzyme</keyword>
<dbReference type="GO" id="GO:0009252">
    <property type="term" value="P:peptidoglycan biosynthetic process"/>
    <property type="evidence" value="ECO:0007669"/>
    <property type="project" value="TreeGrafter"/>
</dbReference>
<keyword evidence="1" id="KW-0121">Carboxypeptidase</keyword>
<dbReference type="SUPFAM" id="SSF56601">
    <property type="entry name" value="beta-lactamase/transpeptidase-like"/>
    <property type="match status" value="1"/>
</dbReference>
<dbReference type="InterPro" id="IPR001264">
    <property type="entry name" value="Glyco_trans_51"/>
</dbReference>
<dbReference type="PANTHER" id="PTHR32282:SF33">
    <property type="entry name" value="PEPTIDOGLYCAN GLYCOSYLTRANSFERASE"/>
    <property type="match status" value="1"/>
</dbReference>
<dbReference type="InterPro" id="IPR036950">
    <property type="entry name" value="PBP_transglycosylase"/>
</dbReference>
<dbReference type="InterPro" id="IPR001460">
    <property type="entry name" value="PCN-bd_Tpept"/>
</dbReference>
<dbReference type="SMART" id="SM00740">
    <property type="entry name" value="PASTA"/>
    <property type="match status" value="2"/>
</dbReference>
<dbReference type="InterPro" id="IPR012338">
    <property type="entry name" value="Beta-lactam/transpept-like"/>
</dbReference>
<evidence type="ECO:0000259" key="9">
    <source>
        <dbReference type="PROSITE" id="PS51178"/>
    </source>
</evidence>
<dbReference type="Gene3D" id="3.40.710.10">
    <property type="entry name" value="DD-peptidase/beta-lactamase superfamily"/>
    <property type="match status" value="1"/>
</dbReference>
<keyword evidence="11" id="KW-1185">Reference proteome</keyword>
<dbReference type="Gene3D" id="1.10.3810.10">
    <property type="entry name" value="Biosynthetic peptidoglycan transglycosylase-like"/>
    <property type="match status" value="1"/>
</dbReference>
<evidence type="ECO:0000256" key="4">
    <source>
        <dbReference type="ARBA" id="ARBA00022679"/>
    </source>
</evidence>
<dbReference type="PANTHER" id="PTHR32282">
    <property type="entry name" value="BINDING PROTEIN TRANSPEPTIDASE, PUTATIVE-RELATED"/>
    <property type="match status" value="1"/>
</dbReference>
<evidence type="ECO:0000256" key="8">
    <source>
        <dbReference type="ARBA" id="ARBA00049902"/>
    </source>
</evidence>
<evidence type="ECO:0000256" key="7">
    <source>
        <dbReference type="ARBA" id="ARBA00034000"/>
    </source>
</evidence>
<dbReference type="Pfam" id="PF03793">
    <property type="entry name" value="PASTA"/>
    <property type="match status" value="2"/>
</dbReference>
<feature type="domain" description="PASTA" evidence="9">
    <location>
        <begin position="768"/>
        <end position="843"/>
    </location>
</feature>
<dbReference type="PROSITE" id="PS51178">
    <property type="entry name" value="PASTA"/>
    <property type="match status" value="2"/>
</dbReference>
<evidence type="ECO:0000313" key="10">
    <source>
        <dbReference type="EMBL" id="NHF63575.1"/>
    </source>
</evidence>
<reference evidence="10 11" key="2">
    <citation type="submission" date="2020-03" db="EMBL/GenBank/DDBJ databases">
        <title>Chryseoglobus sp. isolated from a deep-sea seamount.</title>
        <authorList>
            <person name="Zhang D.-C."/>
        </authorList>
    </citation>
    <scope>NUCLEOTIDE SEQUENCE [LARGE SCALE GENOMIC DNA]</scope>
    <source>
        <strain evidence="10 11">KN1116</strain>
    </source>
</reference>
<dbReference type="InterPro" id="IPR050396">
    <property type="entry name" value="Glycosyltr_51/Transpeptidase"/>
</dbReference>
<evidence type="ECO:0000313" key="11">
    <source>
        <dbReference type="Proteomes" id="UP000818266"/>
    </source>
</evidence>
<dbReference type="OrthoDB" id="9766909at2"/>
<comment type="caution">
    <text evidence="10">The sequence shown here is derived from an EMBL/GenBank/DDBJ whole genome shotgun (WGS) entry which is preliminary data.</text>
</comment>
<evidence type="ECO:0000256" key="5">
    <source>
        <dbReference type="ARBA" id="ARBA00022801"/>
    </source>
</evidence>
<comment type="catalytic activity">
    <reaction evidence="7">
        <text>Preferential cleavage: (Ac)2-L-Lys-D-Ala-|-D-Ala. Also transpeptidation of peptidyl-alanyl moieties that are N-acyl substituents of D-alanine.</text>
        <dbReference type="EC" id="3.4.16.4"/>
    </reaction>
</comment>
<dbReference type="GO" id="GO:0030288">
    <property type="term" value="C:outer membrane-bounded periplasmic space"/>
    <property type="evidence" value="ECO:0007669"/>
    <property type="project" value="TreeGrafter"/>
</dbReference>
<keyword evidence="4" id="KW-0808">Transferase</keyword>
<dbReference type="CDD" id="cd06577">
    <property type="entry name" value="PASTA_pknB"/>
    <property type="match status" value="2"/>
</dbReference>
<dbReference type="Gene3D" id="3.30.10.20">
    <property type="match status" value="2"/>
</dbReference>
<evidence type="ECO:0000256" key="1">
    <source>
        <dbReference type="ARBA" id="ARBA00022645"/>
    </source>
</evidence>
<dbReference type="GO" id="GO:0009002">
    <property type="term" value="F:serine-type D-Ala-D-Ala carboxypeptidase activity"/>
    <property type="evidence" value="ECO:0007669"/>
    <property type="project" value="UniProtKB-EC"/>
</dbReference>
<reference evidence="10 11" key="1">
    <citation type="submission" date="2019-06" db="EMBL/GenBank/DDBJ databases">
        <authorList>
            <person name="De-Chao Zhang Q."/>
        </authorList>
    </citation>
    <scope>NUCLEOTIDE SEQUENCE [LARGE SCALE GENOMIC DNA]</scope>
    <source>
        <strain evidence="10 11">KN1116</strain>
    </source>
</reference>
<name>A0A9E5MIE1_9MICO</name>
<dbReference type="EMBL" id="VIKT02000017">
    <property type="protein sequence ID" value="NHF63575.1"/>
    <property type="molecule type" value="Genomic_DNA"/>
</dbReference>
<comment type="catalytic activity">
    <reaction evidence="8">
        <text>[GlcNAc-(1-&gt;4)-Mur2Ac(oyl-L-Ala-gamma-D-Glu-L-Lys-D-Ala-D-Ala)](n)-di-trans,octa-cis-undecaprenyl diphosphate + beta-D-GlcNAc-(1-&gt;4)-Mur2Ac(oyl-L-Ala-gamma-D-Glu-L-Lys-D-Ala-D-Ala)-di-trans,octa-cis-undecaprenyl diphosphate = [GlcNAc-(1-&gt;4)-Mur2Ac(oyl-L-Ala-gamma-D-Glu-L-Lys-D-Ala-D-Ala)](n+1)-di-trans,octa-cis-undecaprenyl diphosphate + di-trans,octa-cis-undecaprenyl diphosphate + H(+)</text>
        <dbReference type="Rhea" id="RHEA:23708"/>
        <dbReference type="Rhea" id="RHEA-COMP:9602"/>
        <dbReference type="Rhea" id="RHEA-COMP:9603"/>
        <dbReference type="ChEBI" id="CHEBI:15378"/>
        <dbReference type="ChEBI" id="CHEBI:58405"/>
        <dbReference type="ChEBI" id="CHEBI:60033"/>
        <dbReference type="ChEBI" id="CHEBI:78435"/>
        <dbReference type="EC" id="2.4.99.28"/>
    </reaction>
</comment>